<dbReference type="InterPro" id="IPR003661">
    <property type="entry name" value="HisK_dim/P_dom"/>
</dbReference>
<comment type="subcellular location">
    <subcellularLocation>
        <location evidence="2">Membrane</location>
    </subcellularLocation>
</comment>
<keyword evidence="5" id="KW-0808">Transferase</keyword>
<dbReference type="SMART" id="SM00388">
    <property type="entry name" value="HisKA"/>
    <property type="match status" value="1"/>
</dbReference>
<evidence type="ECO:0000256" key="8">
    <source>
        <dbReference type="ARBA" id="ARBA00022840"/>
    </source>
</evidence>
<feature type="transmembrane region" description="Helical" evidence="11">
    <location>
        <begin position="111"/>
        <end position="131"/>
    </location>
</feature>
<keyword evidence="6" id="KW-0547">Nucleotide-binding</keyword>
<evidence type="ECO:0000256" key="10">
    <source>
        <dbReference type="ARBA" id="ARBA00023136"/>
    </source>
</evidence>
<dbReference type="Gene3D" id="3.30.450.20">
    <property type="entry name" value="PAS domain"/>
    <property type="match status" value="1"/>
</dbReference>
<dbReference type="RefSeq" id="WP_126461670.1">
    <property type="nucleotide sequence ID" value="NZ_AP018721.1"/>
</dbReference>
<evidence type="ECO:0000256" key="2">
    <source>
        <dbReference type="ARBA" id="ARBA00004370"/>
    </source>
</evidence>
<evidence type="ECO:0000256" key="3">
    <source>
        <dbReference type="ARBA" id="ARBA00012438"/>
    </source>
</evidence>
<evidence type="ECO:0000259" key="13">
    <source>
        <dbReference type="PROSITE" id="PS50112"/>
    </source>
</evidence>
<dbReference type="GO" id="GO:0000155">
    <property type="term" value="F:phosphorelay sensor kinase activity"/>
    <property type="evidence" value="ECO:0007669"/>
    <property type="project" value="InterPro"/>
</dbReference>
<feature type="transmembrane region" description="Helical" evidence="11">
    <location>
        <begin position="161"/>
        <end position="179"/>
    </location>
</feature>
<comment type="catalytic activity">
    <reaction evidence="1">
        <text>ATP + protein L-histidine = ADP + protein N-phospho-L-histidine.</text>
        <dbReference type="EC" id="2.7.13.3"/>
    </reaction>
</comment>
<keyword evidence="10 11" id="KW-0472">Membrane</keyword>
<dbReference type="PANTHER" id="PTHR43047">
    <property type="entry name" value="TWO-COMPONENT HISTIDINE PROTEIN KINASE"/>
    <property type="match status" value="1"/>
</dbReference>
<evidence type="ECO:0000256" key="7">
    <source>
        <dbReference type="ARBA" id="ARBA00022777"/>
    </source>
</evidence>
<comment type="caution">
    <text evidence="14">The sequence shown here is derived from an EMBL/GenBank/DDBJ whole genome shotgun (WGS) entry which is preliminary data.</text>
</comment>
<dbReference type="InterPro" id="IPR036097">
    <property type="entry name" value="HisK_dim/P_sf"/>
</dbReference>
<dbReference type="InterPro" id="IPR000014">
    <property type="entry name" value="PAS"/>
</dbReference>
<dbReference type="Pfam" id="PF02518">
    <property type="entry name" value="HATPase_c"/>
    <property type="match status" value="1"/>
</dbReference>
<dbReference type="PROSITE" id="PS50112">
    <property type="entry name" value="PAS"/>
    <property type="match status" value="1"/>
</dbReference>
<feature type="domain" description="PAS" evidence="13">
    <location>
        <begin position="206"/>
        <end position="249"/>
    </location>
</feature>
<evidence type="ECO:0000256" key="6">
    <source>
        <dbReference type="ARBA" id="ARBA00022741"/>
    </source>
</evidence>
<dbReference type="GO" id="GO:0009927">
    <property type="term" value="F:histidine phosphotransfer kinase activity"/>
    <property type="evidence" value="ECO:0007669"/>
    <property type="project" value="TreeGrafter"/>
</dbReference>
<dbReference type="CDD" id="cd16922">
    <property type="entry name" value="HATPase_EvgS-ArcB-TorS-like"/>
    <property type="match status" value="1"/>
</dbReference>
<dbReference type="EC" id="2.7.13.3" evidence="3"/>
<keyword evidence="11" id="KW-0812">Transmembrane</keyword>
<dbReference type="NCBIfam" id="TIGR00229">
    <property type="entry name" value="sensory_box"/>
    <property type="match status" value="1"/>
</dbReference>
<keyword evidence="11" id="KW-1133">Transmembrane helix</keyword>
<proteinExistence type="predicted"/>
<evidence type="ECO:0000313" key="14">
    <source>
        <dbReference type="EMBL" id="TCS71170.1"/>
    </source>
</evidence>
<dbReference type="Pfam" id="PF13188">
    <property type="entry name" value="PAS_8"/>
    <property type="match status" value="1"/>
</dbReference>
<dbReference type="PROSITE" id="PS50109">
    <property type="entry name" value="HIS_KIN"/>
    <property type="match status" value="1"/>
</dbReference>
<evidence type="ECO:0000256" key="9">
    <source>
        <dbReference type="ARBA" id="ARBA00023012"/>
    </source>
</evidence>
<evidence type="ECO:0000313" key="15">
    <source>
        <dbReference type="Proteomes" id="UP000295135"/>
    </source>
</evidence>
<dbReference type="OrthoDB" id="8552871at2"/>
<dbReference type="SMART" id="SM00387">
    <property type="entry name" value="HATPase_c"/>
    <property type="match status" value="1"/>
</dbReference>
<evidence type="ECO:0000259" key="12">
    <source>
        <dbReference type="PROSITE" id="PS50109"/>
    </source>
</evidence>
<protein>
    <recommendedName>
        <fullName evidence="3">histidine kinase</fullName>
        <ecNumber evidence="3">2.7.13.3</ecNumber>
    </recommendedName>
</protein>
<feature type="transmembrane region" description="Helical" evidence="11">
    <location>
        <begin position="138"/>
        <end position="155"/>
    </location>
</feature>
<name>A0A4R3JU44_9PROT</name>
<evidence type="ECO:0000256" key="5">
    <source>
        <dbReference type="ARBA" id="ARBA00022679"/>
    </source>
</evidence>
<dbReference type="InterPro" id="IPR003594">
    <property type="entry name" value="HATPase_dom"/>
</dbReference>
<dbReference type="CDD" id="cd00130">
    <property type="entry name" value="PAS"/>
    <property type="match status" value="1"/>
</dbReference>
<keyword evidence="9" id="KW-0902">Two-component regulatory system</keyword>
<feature type="transmembrane region" description="Helical" evidence="11">
    <location>
        <begin position="46"/>
        <end position="64"/>
    </location>
</feature>
<dbReference type="InterPro" id="IPR004358">
    <property type="entry name" value="Sig_transdc_His_kin-like_C"/>
</dbReference>
<dbReference type="SUPFAM" id="SSF55785">
    <property type="entry name" value="PYP-like sensor domain (PAS domain)"/>
    <property type="match status" value="1"/>
</dbReference>
<dbReference type="EMBL" id="SLZY01000011">
    <property type="protein sequence ID" value="TCS71170.1"/>
    <property type="molecule type" value="Genomic_DNA"/>
</dbReference>
<dbReference type="AlphaFoldDB" id="A0A4R3JU44"/>
<dbReference type="SUPFAM" id="SSF55874">
    <property type="entry name" value="ATPase domain of HSP90 chaperone/DNA topoisomerase II/histidine kinase"/>
    <property type="match status" value="1"/>
</dbReference>
<dbReference type="InterPro" id="IPR005467">
    <property type="entry name" value="His_kinase_dom"/>
</dbReference>
<feature type="transmembrane region" description="Helical" evidence="11">
    <location>
        <begin position="20"/>
        <end position="40"/>
    </location>
</feature>
<evidence type="ECO:0000256" key="1">
    <source>
        <dbReference type="ARBA" id="ARBA00000085"/>
    </source>
</evidence>
<reference evidence="14 15" key="1">
    <citation type="submission" date="2019-03" db="EMBL/GenBank/DDBJ databases">
        <title>Genomic Encyclopedia of Type Strains, Phase IV (KMG-IV): sequencing the most valuable type-strain genomes for metagenomic binning, comparative biology and taxonomic classification.</title>
        <authorList>
            <person name="Goeker M."/>
        </authorList>
    </citation>
    <scope>NUCLEOTIDE SEQUENCE [LARGE SCALE GENOMIC DNA]</scope>
    <source>
        <strain evidence="14 15">DSM 103923</strain>
    </source>
</reference>
<accession>A0A4R3JU44</accession>
<dbReference type="InterPro" id="IPR036890">
    <property type="entry name" value="HATPase_C_sf"/>
</dbReference>
<feature type="domain" description="Histidine kinase" evidence="12">
    <location>
        <begin position="340"/>
        <end position="557"/>
    </location>
</feature>
<keyword evidence="7" id="KW-0418">Kinase</keyword>
<dbReference type="GO" id="GO:0005886">
    <property type="term" value="C:plasma membrane"/>
    <property type="evidence" value="ECO:0007669"/>
    <property type="project" value="TreeGrafter"/>
</dbReference>
<dbReference type="FunFam" id="1.10.287.130:FF:000038">
    <property type="entry name" value="Sensory transduction histidine kinase"/>
    <property type="match status" value="1"/>
</dbReference>
<dbReference type="Gene3D" id="1.10.287.130">
    <property type="match status" value="1"/>
</dbReference>
<sequence>MQTAHLDPVRSEQLRLLYEALPLALFATVVNALVLVAILWGQVTASVLLGWLAAAGLVSALRYLMFRAYRAGKVAPPSARLWQVAFQTGVVAAGLIWGGSILVVFPQSSSAHQILLALVIAGVCAGAVSTLSYQWQAIAQFLVITLLPVVGRFLLGGDDLSLAVALMAALFLLMLLISARRIYRTNQTNLELRDAASARASEAKASEARFRHLLQAAPDALLIVDPDNRIEYANQRAQDLFGYPGETLLQCPLIRLLPKLKQFNGRLPPEDTQRNLFAYTQDGRRFPSDVSFSSIPFAEGSRICLAVRDVTERWQNEESLRQAKVAAEAANQAKSAFLSSMSHELRTPLNAILGFSELMLDEPNLTAEQQDNVREIFSSGEHLLKLINDVLDLSRIEAGRMQLAIERVQLQDIIEACRHMIEPLARKNGIILSFELDDCRRTLVLADRTRLLQALLNLASNAIKYNHAGGTVTLACERRAGRLRLSVKDTGPGISPEKQRDLFSPFSRLGKEFSNIEGSGIGLALTKQLVELMDGELGFSSSPGQGSVFWLDLPYLGEEAGAASPAA</sequence>
<evidence type="ECO:0000256" key="11">
    <source>
        <dbReference type="SAM" id="Phobius"/>
    </source>
</evidence>
<gene>
    <name evidence="14" type="ORF">EDC61_11149</name>
</gene>
<keyword evidence="15" id="KW-1185">Reference proteome</keyword>
<keyword evidence="8" id="KW-0067">ATP-binding</keyword>
<dbReference type="CDD" id="cd00082">
    <property type="entry name" value="HisKA"/>
    <property type="match status" value="1"/>
</dbReference>
<dbReference type="Pfam" id="PF00512">
    <property type="entry name" value="HisKA"/>
    <property type="match status" value="1"/>
</dbReference>
<keyword evidence="4" id="KW-0597">Phosphoprotein</keyword>
<dbReference type="InterPro" id="IPR035965">
    <property type="entry name" value="PAS-like_dom_sf"/>
</dbReference>
<organism evidence="14 15">
    <name type="scientific">Sulfuritortus calidifontis</name>
    <dbReference type="NCBI Taxonomy" id="1914471"/>
    <lineage>
        <taxon>Bacteria</taxon>
        <taxon>Pseudomonadati</taxon>
        <taxon>Pseudomonadota</taxon>
        <taxon>Betaproteobacteria</taxon>
        <taxon>Nitrosomonadales</taxon>
        <taxon>Thiobacillaceae</taxon>
        <taxon>Sulfuritortus</taxon>
    </lineage>
</organism>
<feature type="transmembrane region" description="Helical" evidence="11">
    <location>
        <begin position="84"/>
        <end position="105"/>
    </location>
</feature>
<dbReference type="PANTHER" id="PTHR43047:SF72">
    <property type="entry name" value="OSMOSENSING HISTIDINE PROTEIN KINASE SLN1"/>
    <property type="match status" value="1"/>
</dbReference>
<dbReference type="SMART" id="SM00091">
    <property type="entry name" value="PAS"/>
    <property type="match status" value="1"/>
</dbReference>
<dbReference type="Gene3D" id="3.30.565.10">
    <property type="entry name" value="Histidine kinase-like ATPase, C-terminal domain"/>
    <property type="match status" value="1"/>
</dbReference>
<dbReference type="Proteomes" id="UP000295135">
    <property type="component" value="Unassembled WGS sequence"/>
</dbReference>
<dbReference type="GO" id="GO:0005524">
    <property type="term" value="F:ATP binding"/>
    <property type="evidence" value="ECO:0007669"/>
    <property type="project" value="UniProtKB-KW"/>
</dbReference>
<dbReference type="PRINTS" id="PR00344">
    <property type="entry name" value="BCTRLSENSOR"/>
</dbReference>
<evidence type="ECO:0000256" key="4">
    <source>
        <dbReference type="ARBA" id="ARBA00022553"/>
    </source>
</evidence>
<dbReference type="SUPFAM" id="SSF47384">
    <property type="entry name" value="Homodimeric domain of signal transducing histidine kinase"/>
    <property type="match status" value="1"/>
</dbReference>